<dbReference type="CDD" id="cd03478">
    <property type="entry name" value="Rieske_AIFL_N"/>
    <property type="match status" value="1"/>
</dbReference>
<dbReference type="Gene3D" id="3.50.50.60">
    <property type="entry name" value="FAD/NAD(P)-binding domain"/>
    <property type="match status" value="2"/>
</dbReference>
<dbReference type="GO" id="GO:0005737">
    <property type="term" value="C:cytoplasm"/>
    <property type="evidence" value="ECO:0007669"/>
    <property type="project" value="TreeGrafter"/>
</dbReference>
<evidence type="ECO:0000256" key="7">
    <source>
        <dbReference type="ARBA" id="ARBA00023002"/>
    </source>
</evidence>
<dbReference type="OrthoDB" id="432169at2759"/>
<dbReference type="PRINTS" id="PR00368">
    <property type="entry name" value="FADPNR"/>
</dbReference>
<comment type="caution">
    <text evidence="11">The sequence shown here is derived from an EMBL/GenBank/DDBJ whole genome shotgun (WGS) entry which is preliminary data.</text>
</comment>
<dbReference type="Proteomes" id="UP000318571">
    <property type="component" value="Chromosome 10"/>
</dbReference>
<dbReference type="SUPFAM" id="SSF55424">
    <property type="entry name" value="FAD/NAD-linked reductases, dimerisation (C-terminal) domain"/>
    <property type="match status" value="1"/>
</dbReference>
<gene>
    <name evidence="11" type="ORF">TCAL_00834</name>
</gene>
<dbReference type="InterPro" id="IPR036188">
    <property type="entry name" value="FAD/NAD-bd_sf"/>
</dbReference>
<organism evidence="11 12">
    <name type="scientific">Tigriopus californicus</name>
    <name type="common">Marine copepod</name>
    <dbReference type="NCBI Taxonomy" id="6832"/>
    <lineage>
        <taxon>Eukaryota</taxon>
        <taxon>Metazoa</taxon>
        <taxon>Ecdysozoa</taxon>
        <taxon>Arthropoda</taxon>
        <taxon>Crustacea</taxon>
        <taxon>Multicrustacea</taxon>
        <taxon>Hexanauplia</taxon>
        <taxon>Copepoda</taxon>
        <taxon>Harpacticoida</taxon>
        <taxon>Harpacticidae</taxon>
        <taxon>Tigriopus</taxon>
    </lineage>
</organism>
<dbReference type="SUPFAM" id="SSF50022">
    <property type="entry name" value="ISP domain"/>
    <property type="match status" value="1"/>
</dbReference>
<dbReference type="OMA" id="WFWSNQA"/>
<proteinExistence type="inferred from homology"/>
<keyword evidence="5" id="KW-0479">Metal-binding</keyword>
<dbReference type="AlphaFoldDB" id="A0A553NEN1"/>
<dbReference type="FunFam" id="2.102.10.10:FF:000003">
    <property type="entry name" value="apoptosis-inducing factor 3 isoform X2"/>
    <property type="match status" value="1"/>
</dbReference>
<name>A0A553NEN1_TIGCA</name>
<dbReference type="STRING" id="6832.A0A553NEN1"/>
<dbReference type="Gene3D" id="3.30.390.30">
    <property type="match status" value="1"/>
</dbReference>
<evidence type="ECO:0000256" key="2">
    <source>
        <dbReference type="ARBA" id="ARBA00006442"/>
    </source>
</evidence>
<evidence type="ECO:0000256" key="3">
    <source>
        <dbReference type="ARBA" id="ARBA00022630"/>
    </source>
</evidence>
<keyword evidence="9" id="KW-0411">Iron-sulfur</keyword>
<dbReference type="PANTHER" id="PTHR43557:SF2">
    <property type="entry name" value="RIESKE DOMAIN-CONTAINING PROTEIN-RELATED"/>
    <property type="match status" value="1"/>
</dbReference>
<keyword evidence="7" id="KW-0560">Oxidoreductase</keyword>
<dbReference type="PROSITE" id="PS51296">
    <property type="entry name" value="RIESKE"/>
    <property type="match status" value="1"/>
</dbReference>
<comment type="similarity">
    <text evidence="2">Belongs to the FAD-dependent oxidoreductase family.</text>
</comment>
<protein>
    <recommendedName>
        <fullName evidence="10">Rieske domain-containing protein</fullName>
    </recommendedName>
</protein>
<keyword evidence="12" id="KW-1185">Reference proteome</keyword>
<dbReference type="Pfam" id="PF00355">
    <property type="entry name" value="Rieske"/>
    <property type="match status" value="1"/>
</dbReference>
<keyword evidence="3" id="KW-0285">Flavoprotein</keyword>
<evidence type="ECO:0000313" key="12">
    <source>
        <dbReference type="Proteomes" id="UP000318571"/>
    </source>
</evidence>
<evidence type="ECO:0000256" key="1">
    <source>
        <dbReference type="ARBA" id="ARBA00001974"/>
    </source>
</evidence>
<dbReference type="GO" id="GO:0051537">
    <property type="term" value="F:2 iron, 2 sulfur cluster binding"/>
    <property type="evidence" value="ECO:0007669"/>
    <property type="project" value="UniProtKB-KW"/>
</dbReference>
<dbReference type="EMBL" id="VCGU01000458">
    <property type="protein sequence ID" value="TRY63900.1"/>
    <property type="molecule type" value="Genomic_DNA"/>
</dbReference>
<dbReference type="PRINTS" id="PR00411">
    <property type="entry name" value="PNDRDTASEI"/>
</dbReference>
<sequence length="658" mass="72314">MTPVRDWRRALLPVCRLSWNGPWPLAWCSHGDLAGPCIRHKSHWNSSDRVCHSFRGNWDNHGIGIAPQGRPTRSSVKFPVWTRPAAGYWLNGTRLPLSGGNMNQVFSKLGSCFSTSTTAMGDHPVTFWEGVVCPLSDLVPGQMKQVQLQGDHSCILIQESDGAIHALSSKCTHYGANLINGTYHDGVIRCPWHGACFKASTGDIEDFPGLDSLHKYEVRVDSDQNVVVKMAQPLLGEKRRVKPLGQRDPNNLEVVVIIGGGASAEACAETLRQDNNFTGEIIVLTQEDLLPYDRPKLSKALSIDVENIQLRNPAYYHLGDIDIRTSSQVTDLNTKSKEVTLASGATIKFDKLVIASGTSPRRLNDVPGANLENIMVLRSPSDGQAIEAKGRNKKVAIIGTSFIGMEVAAYLADKAQTVTLIGNSEFPFERSLGPDIGKMVRSMHEAKGVSFQMGQGSKEFLDNGSGAVSGIRLEDGTEIQADLVVLGVGVEPNNQFIPQDCDLELTQDGYVKVNDHLETNIKGIYCVGDMAAFPLFLTESPEENLVHIGHWQLAHAHGRRAALNLCGKNEPIKSVPFFWTVQYGKSIRYAGFSPDYDDIVFDGRPEDGKFAAYYCKGDRVDAIATLMRDPLAAEFADLLRAGQTLKKDQVLTDWHKIY</sequence>
<dbReference type="Pfam" id="PF07992">
    <property type="entry name" value="Pyr_redox_2"/>
    <property type="match status" value="1"/>
</dbReference>
<comment type="cofactor">
    <cofactor evidence="1">
        <name>FAD</name>
        <dbReference type="ChEBI" id="CHEBI:57692"/>
    </cofactor>
</comment>
<evidence type="ECO:0000313" key="11">
    <source>
        <dbReference type="EMBL" id="TRY63900.1"/>
    </source>
</evidence>
<feature type="domain" description="Rieske" evidence="10">
    <location>
        <begin position="130"/>
        <end position="227"/>
    </location>
</feature>
<evidence type="ECO:0000256" key="9">
    <source>
        <dbReference type="ARBA" id="ARBA00023014"/>
    </source>
</evidence>
<dbReference type="InterPro" id="IPR023753">
    <property type="entry name" value="FAD/NAD-binding_dom"/>
</dbReference>
<reference evidence="11 12" key="1">
    <citation type="journal article" date="2018" name="Nat. Ecol. Evol.">
        <title>Genomic signatures of mitonuclear coevolution across populations of Tigriopus californicus.</title>
        <authorList>
            <person name="Barreto F.S."/>
            <person name="Watson E.T."/>
            <person name="Lima T.G."/>
            <person name="Willett C.S."/>
            <person name="Edmands S."/>
            <person name="Li W."/>
            <person name="Burton R.S."/>
        </authorList>
    </citation>
    <scope>NUCLEOTIDE SEQUENCE [LARGE SCALE GENOMIC DNA]</scope>
    <source>
        <strain evidence="11 12">San Diego</strain>
    </source>
</reference>
<dbReference type="GO" id="GO:0046872">
    <property type="term" value="F:metal ion binding"/>
    <property type="evidence" value="ECO:0007669"/>
    <property type="project" value="UniProtKB-KW"/>
</dbReference>
<evidence type="ECO:0000256" key="5">
    <source>
        <dbReference type="ARBA" id="ARBA00022723"/>
    </source>
</evidence>
<evidence type="ECO:0000259" key="10">
    <source>
        <dbReference type="PROSITE" id="PS51296"/>
    </source>
</evidence>
<keyword evidence="6" id="KW-0274">FAD</keyword>
<evidence type="ECO:0000256" key="8">
    <source>
        <dbReference type="ARBA" id="ARBA00023004"/>
    </source>
</evidence>
<evidence type="ECO:0000256" key="4">
    <source>
        <dbReference type="ARBA" id="ARBA00022714"/>
    </source>
</evidence>
<dbReference type="SUPFAM" id="SSF51905">
    <property type="entry name" value="FAD/NAD(P)-binding domain"/>
    <property type="match status" value="1"/>
</dbReference>
<keyword evidence="4" id="KW-0001">2Fe-2S</keyword>
<dbReference type="PANTHER" id="PTHR43557">
    <property type="entry name" value="APOPTOSIS-INDUCING FACTOR 1"/>
    <property type="match status" value="1"/>
</dbReference>
<dbReference type="InterPro" id="IPR050446">
    <property type="entry name" value="FAD-oxidoreductase/Apoptosis"/>
</dbReference>
<dbReference type="Pfam" id="PF14759">
    <property type="entry name" value="Reductase_C"/>
    <property type="match status" value="1"/>
</dbReference>
<dbReference type="InterPro" id="IPR017941">
    <property type="entry name" value="Rieske_2Fe-2S"/>
</dbReference>
<dbReference type="InterPro" id="IPR028202">
    <property type="entry name" value="Reductase_C"/>
</dbReference>
<dbReference type="InterPro" id="IPR036922">
    <property type="entry name" value="Rieske_2Fe-2S_sf"/>
</dbReference>
<dbReference type="Gene3D" id="2.102.10.10">
    <property type="entry name" value="Rieske [2Fe-2S] iron-sulphur domain"/>
    <property type="match status" value="1"/>
</dbReference>
<accession>A0A553NEN1</accession>
<dbReference type="GO" id="GO:0016651">
    <property type="term" value="F:oxidoreductase activity, acting on NAD(P)H"/>
    <property type="evidence" value="ECO:0007669"/>
    <property type="project" value="TreeGrafter"/>
</dbReference>
<evidence type="ECO:0000256" key="6">
    <source>
        <dbReference type="ARBA" id="ARBA00022827"/>
    </source>
</evidence>
<dbReference type="InterPro" id="IPR016156">
    <property type="entry name" value="FAD/NAD-linked_Rdtase_dimer_sf"/>
</dbReference>
<keyword evidence="8" id="KW-0408">Iron</keyword>